<dbReference type="PANTHER" id="PTHR13068:SF166">
    <property type="entry name" value="TRANSCRIPTION TERMINATION FACTOR MTERF15, MITOCHONDRIAL-LIKE"/>
    <property type="match status" value="1"/>
</dbReference>
<dbReference type="SMART" id="SM00733">
    <property type="entry name" value="Mterf"/>
    <property type="match status" value="5"/>
</dbReference>
<keyword evidence="5" id="KW-1185">Reference proteome</keyword>
<keyword evidence="2" id="KW-0806">Transcription termination</keyword>
<reference evidence="4" key="2">
    <citation type="submission" date="2023-02" db="EMBL/GenBank/DDBJ databases">
        <authorList>
            <person name="Swenson N.G."/>
            <person name="Wegrzyn J.L."/>
            <person name="Mcevoy S.L."/>
        </authorList>
    </citation>
    <scope>NUCLEOTIDE SEQUENCE</scope>
    <source>
        <strain evidence="4">91603</strain>
        <tissue evidence="4">Leaf</tissue>
    </source>
</reference>
<keyword evidence="2" id="KW-0805">Transcription regulation</keyword>
<dbReference type="GO" id="GO:0006353">
    <property type="term" value="P:DNA-templated transcription termination"/>
    <property type="evidence" value="ECO:0007669"/>
    <property type="project" value="UniProtKB-KW"/>
</dbReference>
<comment type="similarity">
    <text evidence="1">Belongs to the mTERF family.</text>
</comment>
<comment type="caution">
    <text evidence="4">The sequence shown here is derived from an EMBL/GenBank/DDBJ whole genome shotgun (WGS) entry which is preliminary data.</text>
</comment>
<proteinExistence type="inferred from homology"/>
<evidence type="ECO:0000256" key="3">
    <source>
        <dbReference type="ARBA" id="ARBA00022946"/>
    </source>
</evidence>
<dbReference type="InterPro" id="IPR003690">
    <property type="entry name" value="MTERF"/>
</dbReference>
<dbReference type="EMBL" id="JAJSOW010000003">
    <property type="protein sequence ID" value="KAI9194819.1"/>
    <property type="molecule type" value="Genomic_DNA"/>
</dbReference>
<dbReference type="Pfam" id="PF02536">
    <property type="entry name" value="mTERF"/>
    <property type="match status" value="2"/>
</dbReference>
<dbReference type="InterPro" id="IPR038538">
    <property type="entry name" value="MTERF_sf"/>
</dbReference>
<evidence type="ECO:0000313" key="5">
    <source>
        <dbReference type="Proteomes" id="UP001064489"/>
    </source>
</evidence>
<evidence type="ECO:0000256" key="1">
    <source>
        <dbReference type="ARBA" id="ARBA00007692"/>
    </source>
</evidence>
<name>A0AAD5JMI7_ACENE</name>
<dbReference type="GO" id="GO:0003676">
    <property type="term" value="F:nucleic acid binding"/>
    <property type="evidence" value="ECO:0007669"/>
    <property type="project" value="InterPro"/>
</dbReference>
<dbReference type="AlphaFoldDB" id="A0AAD5JMI7"/>
<evidence type="ECO:0000256" key="2">
    <source>
        <dbReference type="ARBA" id="ARBA00022472"/>
    </source>
</evidence>
<dbReference type="FunFam" id="1.25.70.10:FF:000001">
    <property type="entry name" value="Mitochondrial transcription termination factor-like"/>
    <property type="match status" value="1"/>
</dbReference>
<dbReference type="PANTHER" id="PTHR13068">
    <property type="entry name" value="CGI-12 PROTEIN-RELATED"/>
    <property type="match status" value="1"/>
</dbReference>
<organism evidence="4 5">
    <name type="scientific">Acer negundo</name>
    <name type="common">Box elder</name>
    <dbReference type="NCBI Taxonomy" id="4023"/>
    <lineage>
        <taxon>Eukaryota</taxon>
        <taxon>Viridiplantae</taxon>
        <taxon>Streptophyta</taxon>
        <taxon>Embryophyta</taxon>
        <taxon>Tracheophyta</taxon>
        <taxon>Spermatophyta</taxon>
        <taxon>Magnoliopsida</taxon>
        <taxon>eudicotyledons</taxon>
        <taxon>Gunneridae</taxon>
        <taxon>Pentapetalae</taxon>
        <taxon>rosids</taxon>
        <taxon>malvids</taxon>
        <taxon>Sapindales</taxon>
        <taxon>Sapindaceae</taxon>
        <taxon>Hippocastanoideae</taxon>
        <taxon>Acereae</taxon>
        <taxon>Acer</taxon>
    </lineage>
</organism>
<dbReference type="Proteomes" id="UP001064489">
    <property type="component" value="Chromosome 1"/>
</dbReference>
<keyword evidence="2" id="KW-0804">Transcription</keyword>
<dbReference type="Gene3D" id="1.25.70.10">
    <property type="entry name" value="Transcription termination factor 3, mitochondrial"/>
    <property type="match status" value="1"/>
</dbReference>
<evidence type="ECO:0000313" key="4">
    <source>
        <dbReference type="EMBL" id="KAI9194819.1"/>
    </source>
</evidence>
<sequence>MFNFLCKTLLLHYGRRCTITSTSYNKDFAFPLFIKCISTATSNQHSFAVSYLINSCGFSQKSALSASKYLHFESPEKPDSVIALLKSHGFSETQISKVIRGLPQVLVACPERTLLPKFEFFYSKGFSSPELSKISSVCPQYLGRSLENRIIPTFNFLSDWFKSNETAIAAVKCCPGIFNLDVETYIAPSINVLRDIGVSERNILLFLRKWRGYNKKRFDDFKNNVEVVQEMGINPSRSYFVIALTAKSYGRIYWESKVEIFMRWGWSDEVFSAAFRKNPMFMLVSRDKIMTVMDFLVSKMGMESSAIAKRPDVIVQSMEKRFIPRSAVFQVLLSKGLINKKDINLITFFMCCEQVFLRKFVNSFDDAPKLLTLYQEKLGISKMTKSSVSKESIVCAGIQ</sequence>
<protein>
    <submittedName>
        <fullName evidence="4">Uncharacterized protein</fullName>
    </submittedName>
</protein>
<accession>A0AAD5JMI7</accession>
<keyword evidence="3" id="KW-0809">Transit peptide</keyword>
<reference evidence="4" key="1">
    <citation type="journal article" date="2022" name="Plant J.">
        <title>Strategies of tolerance reflected in two North American maple genomes.</title>
        <authorList>
            <person name="McEvoy S.L."/>
            <person name="Sezen U.U."/>
            <person name="Trouern-Trend A."/>
            <person name="McMahon S.M."/>
            <person name="Schaberg P.G."/>
            <person name="Yang J."/>
            <person name="Wegrzyn J.L."/>
            <person name="Swenson N.G."/>
        </authorList>
    </citation>
    <scope>NUCLEOTIDE SEQUENCE</scope>
    <source>
        <strain evidence="4">91603</strain>
    </source>
</reference>
<gene>
    <name evidence="4" type="ORF">LWI28_009441</name>
</gene>